<evidence type="ECO:0000313" key="1">
    <source>
        <dbReference type="EMBL" id="KAK3708020.1"/>
    </source>
</evidence>
<name>A0ACC3N2J9_9PEZI</name>
<dbReference type="Proteomes" id="UP001281147">
    <property type="component" value="Unassembled WGS sequence"/>
</dbReference>
<sequence>MATPTPVDYFTSRPAIRARPSASVVPNSPRTPQLGRSISGAFGSPGSFRTEQEEHVVYELGARHFSAGFAGESRARCVLHHTPDMALRAGDWRSCEPGYQRKKRKVRGEKDWGAEYELYRCDLRTVDLGLVEDQLERTVRTAHTEYLQLDQKPRKAVLAIPSLLPTPLVEIALKVLFNHYAQPPSVMLLTTPLLACIGAGLRNALVVDVGWEETVVTAVGEYKEVLQRRSVRAGKVVTREMGKVLEEEERKQSEVGDSSDEDEVTFEYAEQVTQRLAWVRSRSAPAATAASMMKIPSPNPSSHTSLHVPFSRLSRPAETALLTPSPAPGGDDDHSLPLPTLIFRTLLALPLDLRALCTSRIVFTGGLSQLPGLKGRLLQELEHKIQTWGWDSVQNYGSAHKHHEKALQERSANIAAYQSQKHQHKAKGKGDAPGISFSPSKMPIQESIPHSERIHDDTRDDVTRKAEGKRADEERGGVRGVETLGAWAGASLVASLRVKGVHEVEREEFLRGGLRDGGGAVI</sequence>
<evidence type="ECO:0000313" key="2">
    <source>
        <dbReference type="Proteomes" id="UP001281147"/>
    </source>
</evidence>
<reference evidence="1" key="1">
    <citation type="submission" date="2023-07" db="EMBL/GenBank/DDBJ databases">
        <title>Black Yeasts Isolated from many extreme environments.</title>
        <authorList>
            <person name="Coleine C."/>
            <person name="Stajich J.E."/>
            <person name="Selbmann L."/>
        </authorList>
    </citation>
    <scope>NUCLEOTIDE SEQUENCE</scope>
    <source>
        <strain evidence="1">CCFEE 5714</strain>
    </source>
</reference>
<accession>A0ACC3N2J9</accession>
<keyword evidence="2" id="KW-1185">Reference proteome</keyword>
<comment type="caution">
    <text evidence="1">The sequence shown here is derived from an EMBL/GenBank/DDBJ whole genome shotgun (WGS) entry which is preliminary data.</text>
</comment>
<gene>
    <name evidence="1" type="ORF">LTR37_011713</name>
</gene>
<proteinExistence type="predicted"/>
<dbReference type="EMBL" id="JAUTXU010000104">
    <property type="protein sequence ID" value="KAK3708020.1"/>
    <property type="molecule type" value="Genomic_DNA"/>
</dbReference>
<organism evidence="1 2">
    <name type="scientific">Vermiconidia calcicola</name>
    <dbReference type="NCBI Taxonomy" id="1690605"/>
    <lineage>
        <taxon>Eukaryota</taxon>
        <taxon>Fungi</taxon>
        <taxon>Dikarya</taxon>
        <taxon>Ascomycota</taxon>
        <taxon>Pezizomycotina</taxon>
        <taxon>Dothideomycetes</taxon>
        <taxon>Dothideomycetidae</taxon>
        <taxon>Mycosphaerellales</taxon>
        <taxon>Extremaceae</taxon>
        <taxon>Vermiconidia</taxon>
    </lineage>
</organism>
<protein>
    <submittedName>
        <fullName evidence="1">Uncharacterized protein</fullName>
    </submittedName>
</protein>